<dbReference type="PROSITE" id="PS50240">
    <property type="entry name" value="TRYPSIN_DOM"/>
    <property type="match status" value="1"/>
</dbReference>
<accession>A0A0L7L8T9</accession>
<name>A0A0L7L8T9_OPEBR</name>
<comment type="caution">
    <text evidence="12">The sequence shown here is derived from an EMBL/GenBank/DDBJ whole genome shotgun (WGS) entry which is preliminary data.</text>
</comment>
<gene>
    <name evidence="12" type="ORF">OBRU01_13116</name>
</gene>
<evidence type="ECO:0000256" key="2">
    <source>
        <dbReference type="ARBA" id="ARBA00022670"/>
    </source>
</evidence>
<evidence type="ECO:0000256" key="4">
    <source>
        <dbReference type="ARBA" id="ARBA00022729"/>
    </source>
</evidence>
<evidence type="ECO:0000256" key="6">
    <source>
        <dbReference type="ARBA" id="ARBA00022825"/>
    </source>
</evidence>
<dbReference type="GO" id="GO:0004222">
    <property type="term" value="F:metalloendopeptidase activity"/>
    <property type="evidence" value="ECO:0007669"/>
    <property type="project" value="InterPro"/>
</dbReference>
<feature type="non-terminal residue" evidence="12">
    <location>
        <position position="365"/>
    </location>
</feature>
<proteinExistence type="predicted"/>
<feature type="non-terminal residue" evidence="12">
    <location>
        <position position="1"/>
    </location>
</feature>
<protein>
    <submittedName>
        <fullName evidence="12">Putative Trypsin alpha</fullName>
    </submittedName>
</protein>
<evidence type="ECO:0000256" key="10">
    <source>
        <dbReference type="ARBA" id="ARBA00023157"/>
    </source>
</evidence>
<dbReference type="AlphaFoldDB" id="A0A0L7L8T9"/>
<keyword evidence="8" id="KW-0482">Metalloprotease</keyword>
<reference evidence="12 13" key="1">
    <citation type="journal article" date="2015" name="Genome Biol. Evol.">
        <title>The genome of winter moth (Operophtera brumata) provides a genomic perspective on sexual dimorphism and phenology.</title>
        <authorList>
            <person name="Derks M.F."/>
            <person name="Smit S."/>
            <person name="Salis L."/>
            <person name="Schijlen E."/>
            <person name="Bossers A."/>
            <person name="Mateman C."/>
            <person name="Pijl A.S."/>
            <person name="de Ridder D."/>
            <person name="Groenen M.A."/>
            <person name="Visser M.E."/>
            <person name="Megens H.J."/>
        </authorList>
    </citation>
    <scope>NUCLEOTIDE SEQUENCE [LARGE SCALE GENOMIC DNA]</scope>
    <source>
        <strain evidence="12">WM2013NL</strain>
        <tissue evidence="12">Head and thorax</tissue>
    </source>
</reference>
<dbReference type="SUPFAM" id="SSF50494">
    <property type="entry name" value="Trypsin-like serine proteases"/>
    <property type="match status" value="1"/>
</dbReference>
<dbReference type="GO" id="GO:0031012">
    <property type="term" value="C:extracellular matrix"/>
    <property type="evidence" value="ECO:0007669"/>
    <property type="project" value="InterPro"/>
</dbReference>
<evidence type="ECO:0000256" key="5">
    <source>
        <dbReference type="ARBA" id="ARBA00022801"/>
    </source>
</evidence>
<organism evidence="12 13">
    <name type="scientific">Operophtera brumata</name>
    <name type="common">Winter moth</name>
    <name type="synonym">Phalaena brumata</name>
    <dbReference type="NCBI Taxonomy" id="104452"/>
    <lineage>
        <taxon>Eukaryota</taxon>
        <taxon>Metazoa</taxon>
        <taxon>Ecdysozoa</taxon>
        <taxon>Arthropoda</taxon>
        <taxon>Hexapoda</taxon>
        <taxon>Insecta</taxon>
        <taxon>Pterygota</taxon>
        <taxon>Neoptera</taxon>
        <taxon>Endopterygota</taxon>
        <taxon>Lepidoptera</taxon>
        <taxon>Glossata</taxon>
        <taxon>Ditrysia</taxon>
        <taxon>Geometroidea</taxon>
        <taxon>Geometridae</taxon>
        <taxon>Larentiinae</taxon>
        <taxon>Operophtera</taxon>
    </lineage>
</organism>
<dbReference type="EMBL" id="JTDY01002265">
    <property type="protein sequence ID" value="KOB71775.1"/>
    <property type="molecule type" value="Genomic_DNA"/>
</dbReference>
<keyword evidence="10" id="KW-1015">Disulfide bond</keyword>
<evidence type="ECO:0000313" key="12">
    <source>
        <dbReference type="EMBL" id="KOB71775.1"/>
    </source>
</evidence>
<dbReference type="PANTHER" id="PTHR24276">
    <property type="entry name" value="POLYSERASE-RELATED"/>
    <property type="match status" value="1"/>
</dbReference>
<dbReference type="PANTHER" id="PTHR24276:SF91">
    <property type="entry name" value="AT26814P-RELATED"/>
    <property type="match status" value="1"/>
</dbReference>
<dbReference type="InterPro" id="IPR009003">
    <property type="entry name" value="Peptidase_S1_PA"/>
</dbReference>
<comment type="cofactor">
    <cofactor evidence="1">
        <name>Zn(2+)</name>
        <dbReference type="ChEBI" id="CHEBI:29105"/>
    </cofactor>
</comment>
<sequence>AAIRNTTNELFLAFKLKGIKTNPKLRQYSLIHKFFTTITLKDHKTLNQIAFSSRAKTSNINNNTRGFMDALNELLNKDLINDTENSNKDNFQDHVSKFLTNLDYLKDNKGVNKSNLDINNQIVDILRIKDPYNITQNRESDENSLLSDDEFWVPEKSGRRIYLGDKAKIKYFPFMASIQIFNSFQCGGCIVKSDLVITAASCLQLAWNNRFFRENPAFLSVRVGSTFYNGAGESIGVLEVYFHPEYNPQTLQNNICLLRLMSRIHFKKKRSSVKKIDFDRSSSSLPLTTDGITILGWGAKGKNFCAGFLSKGGGACNGDVGGPGIVSGILAGIVSFGSPRCGTPDAPTVFTKLGYYSDWIEGIME</sequence>
<evidence type="ECO:0000256" key="3">
    <source>
        <dbReference type="ARBA" id="ARBA00022723"/>
    </source>
</evidence>
<evidence type="ECO:0000313" key="13">
    <source>
        <dbReference type="Proteomes" id="UP000037510"/>
    </source>
</evidence>
<dbReference type="InterPro" id="IPR043504">
    <property type="entry name" value="Peptidase_S1_PA_chymotrypsin"/>
</dbReference>
<evidence type="ECO:0000256" key="1">
    <source>
        <dbReference type="ARBA" id="ARBA00001947"/>
    </source>
</evidence>
<dbReference type="Proteomes" id="UP000037510">
    <property type="component" value="Unassembled WGS sequence"/>
</dbReference>
<dbReference type="Pfam" id="PF00089">
    <property type="entry name" value="Trypsin"/>
    <property type="match status" value="2"/>
</dbReference>
<dbReference type="CDD" id="cd00190">
    <property type="entry name" value="Tryp_SPc"/>
    <property type="match status" value="1"/>
</dbReference>
<evidence type="ECO:0000256" key="7">
    <source>
        <dbReference type="ARBA" id="ARBA00022833"/>
    </source>
</evidence>
<dbReference type="InterPro" id="IPR050430">
    <property type="entry name" value="Peptidase_S1"/>
</dbReference>
<dbReference type="PROSITE" id="PS00546">
    <property type="entry name" value="CYSTEINE_SWITCH"/>
    <property type="match status" value="1"/>
</dbReference>
<keyword evidence="2" id="KW-0645">Protease</keyword>
<keyword evidence="13" id="KW-1185">Reference proteome</keyword>
<feature type="domain" description="Peptidase S1" evidence="11">
    <location>
        <begin position="161"/>
        <end position="365"/>
    </location>
</feature>
<dbReference type="InterPro" id="IPR021158">
    <property type="entry name" value="Pept_M10A_Zn_BS"/>
</dbReference>
<dbReference type="InterPro" id="IPR001254">
    <property type="entry name" value="Trypsin_dom"/>
</dbReference>
<dbReference type="GO" id="GO:0006508">
    <property type="term" value="P:proteolysis"/>
    <property type="evidence" value="ECO:0007669"/>
    <property type="project" value="UniProtKB-KW"/>
</dbReference>
<dbReference type="Gene3D" id="2.40.10.10">
    <property type="entry name" value="Trypsin-like serine proteases"/>
    <property type="match status" value="3"/>
</dbReference>
<dbReference type="STRING" id="104452.A0A0L7L8T9"/>
<evidence type="ECO:0000256" key="8">
    <source>
        <dbReference type="ARBA" id="ARBA00023049"/>
    </source>
</evidence>
<keyword evidence="5" id="KW-0378">Hydrolase</keyword>
<dbReference type="SMART" id="SM00020">
    <property type="entry name" value="Tryp_SPc"/>
    <property type="match status" value="1"/>
</dbReference>
<keyword evidence="6" id="KW-0720">Serine protease</keyword>
<keyword evidence="7" id="KW-0862">Zinc</keyword>
<evidence type="ECO:0000259" key="11">
    <source>
        <dbReference type="PROSITE" id="PS50240"/>
    </source>
</evidence>
<evidence type="ECO:0000256" key="9">
    <source>
        <dbReference type="ARBA" id="ARBA00023145"/>
    </source>
</evidence>
<keyword evidence="3" id="KW-0479">Metal-binding</keyword>
<dbReference type="GO" id="GO:0008270">
    <property type="term" value="F:zinc ion binding"/>
    <property type="evidence" value="ECO:0007669"/>
    <property type="project" value="InterPro"/>
</dbReference>
<keyword evidence="4" id="KW-0732">Signal</keyword>
<keyword evidence="9" id="KW-0865">Zymogen</keyword>
<dbReference type="GO" id="GO:0004252">
    <property type="term" value="F:serine-type endopeptidase activity"/>
    <property type="evidence" value="ECO:0007669"/>
    <property type="project" value="InterPro"/>
</dbReference>